<protein>
    <submittedName>
        <fullName evidence="1">Uncharacterized protein</fullName>
    </submittedName>
</protein>
<keyword evidence="2" id="KW-1185">Reference proteome</keyword>
<sequence length="104" mass="11107">MRSELLDGDEFPSHYEERVRARRAARGTLLPCGIYLMDGVCHVAPYHSEAEERLLDAGAIRVADVTFDGGPVAALSSGAAAGADVVPVPARRMARTTEAARARN</sequence>
<evidence type="ECO:0000313" key="2">
    <source>
        <dbReference type="Proteomes" id="UP000582837"/>
    </source>
</evidence>
<comment type="caution">
    <text evidence="1">The sequence shown here is derived from an EMBL/GenBank/DDBJ whole genome shotgun (WGS) entry which is preliminary data.</text>
</comment>
<accession>A0A841H602</accession>
<dbReference type="Proteomes" id="UP000582837">
    <property type="component" value="Unassembled WGS sequence"/>
</dbReference>
<organism evidence="1 2">
    <name type="scientific">Longimicrobium terrae</name>
    <dbReference type="NCBI Taxonomy" id="1639882"/>
    <lineage>
        <taxon>Bacteria</taxon>
        <taxon>Pseudomonadati</taxon>
        <taxon>Gemmatimonadota</taxon>
        <taxon>Longimicrobiia</taxon>
        <taxon>Longimicrobiales</taxon>
        <taxon>Longimicrobiaceae</taxon>
        <taxon>Longimicrobium</taxon>
    </lineage>
</organism>
<dbReference type="AlphaFoldDB" id="A0A841H602"/>
<dbReference type="RefSeq" id="WP_170039149.1">
    <property type="nucleotide sequence ID" value="NZ_JABDTL010000002.1"/>
</dbReference>
<dbReference type="EMBL" id="JACHIA010000024">
    <property type="protein sequence ID" value="MBB6073408.1"/>
    <property type="molecule type" value="Genomic_DNA"/>
</dbReference>
<proteinExistence type="predicted"/>
<reference evidence="1 2" key="1">
    <citation type="submission" date="2020-08" db="EMBL/GenBank/DDBJ databases">
        <title>Genomic Encyclopedia of Type Strains, Phase IV (KMG-IV): sequencing the most valuable type-strain genomes for metagenomic binning, comparative biology and taxonomic classification.</title>
        <authorList>
            <person name="Goeker M."/>
        </authorList>
    </citation>
    <scope>NUCLEOTIDE SEQUENCE [LARGE SCALE GENOMIC DNA]</scope>
    <source>
        <strain evidence="1 2">DSM 29007</strain>
    </source>
</reference>
<gene>
    <name evidence="1" type="ORF">HNQ61_005075</name>
</gene>
<name>A0A841H602_9BACT</name>
<evidence type="ECO:0000313" key="1">
    <source>
        <dbReference type="EMBL" id="MBB6073408.1"/>
    </source>
</evidence>